<feature type="compositionally biased region" description="Basic and acidic residues" evidence="1">
    <location>
        <begin position="318"/>
        <end position="339"/>
    </location>
</feature>
<evidence type="ECO:0000256" key="1">
    <source>
        <dbReference type="SAM" id="MobiDB-lite"/>
    </source>
</evidence>
<dbReference type="EMBL" id="MDAL01000021">
    <property type="protein sequence ID" value="PMN91490.1"/>
    <property type="molecule type" value="Genomic_DNA"/>
</dbReference>
<comment type="caution">
    <text evidence="2">The sequence shown here is derived from an EMBL/GenBank/DDBJ whole genome shotgun (WGS) entry which is preliminary data.</text>
</comment>
<gene>
    <name evidence="2" type="ORF">BCT23_16435</name>
</gene>
<dbReference type="AlphaFoldDB" id="A0A2N7LAH5"/>
<evidence type="ECO:0000313" key="2">
    <source>
        <dbReference type="EMBL" id="PMN91490.1"/>
    </source>
</evidence>
<dbReference type="Proteomes" id="UP000235387">
    <property type="component" value="Unassembled WGS sequence"/>
</dbReference>
<reference evidence="3" key="1">
    <citation type="submission" date="2016-07" db="EMBL/GenBank/DDBJ databases">
        <title>Nontailed viruses are major unrecognized killers of bacteria in the ocean.</title>
        <authorList>
            <person name="Kauffman K."/>
            <person name="Hussain F."/>
            <person name="Yang J."/>
            <person name="Arevalo P."/>
            <person name="Brown J."/>
            <person name="Cutler M."/>
            <person name="Kelly L."/>
            <person name="Polz M.F."/>
        </authorList>
    </citation>
    <scope>NUCLEOTIDE SEQUENCE [LARGE SCALE GENOMIC DNA]</scope>
    <source>
        <strain evidence="3">10N.261.45.A10</strain>
    </source>
</reference>
<proteinExistence type="predicted"/>
<protein>
    <submittedName>
        <fullName evidence="2">Uncharacterized protein</fullName>
    </submittedName>
</protein>
<dbReference type="RefSeq" id="WP_102390943.1">
    <property type="nucleotide sequence ID" value="NZ_MDAG01000057.1"/>
</dbReference>
<name>A0A2N7LAH5_9GAMM</name>
<sequence>MSDFNERIAGVWAALGSFFRQVVIFFERIINAIFPPEEIPDSPILIQEPPSPRDSTLDLESIGNSSQEATAAWKADKTRVRAIAKENQLKIEQALGTRDELGNLVPDSKLTLGFNVVLGRGYFPILGDLIIPVGSGFFRGQGSYVRRKSLSSALRGVAKHPTALCPIGGADKNGLLTQCGSTFLADFAVSGCLKDKGDGGNGIILGHTPPQPSVSTSAQPNTTQYWGGQPNRFPQKRFTFPLVWSGLTTFKLNNGQGDTEITVPARGAYNTPKEVLLDDKVDIPLVRWVRAFAANGKEVARYANVGSKLGGGNVGIDADDRQTTGKPKTSGETRVYHKPIGKNDTKTTVVVPGGLPANTAKVEVSFYNLVTHYSLVSQMTPYLPGNYYTTARASYNEFMNIVVERMPWNGFVGIDGAYNTLTNLMARENGLDGWFFPGGYEDYMHNAFVSCAAVNNGGWSLYASEAVFASNNVRDTNGWPNAAGVLEVHLKSSYTASSNDFGNFDTYGSRGGSIYMGASSNSMQTGSMEDHFDSNNVDPFGNSSEREESDWNPLRWTSLVVFAADARRNDFVVTSTPTDARRVTYCKARLTQETPVSNNPDSNVYSALSTNHYCHPRPDNFGSLVEVRPPSIAHLHLAPYDENERAAGDIQSIPGGVGEIQGLFSGLRSYLFRPWFYGITPLANQQSLSWKVAFSARHTKLAGNAKEVSLSADALGIAGQHKINNLYFGTIAQNFKGRKIAAGSVYTISAMVDFFERKEFDDIDMNLLNVSANYLDDEIKKTVGTPAPTLPTSLLMMPPRVKLWKNASGDKKFSVEIPLLNTSDKDLAYPNAANLMHYFKIKIETASADTSLQ</sequence>
<feature type="region of interest" description="Disordered" evidence="1">
    <location>
        <begin position="316"/>
        <end position="339"/>
    </location>
</feature>
<accession>A0A2N7LAH5</accession>
<organism evidence="2 3">
    <name type="scientific">Enterovibrio norvegicus</name>
    <dbReference type="NCBI Taxonomy" id="188144"/>
    <lineage>
        <taxon>Bacteria</taxon>
        <taxon>Pseudomonadati</taxon>
        <taxon>Pseudomonadota</taxon>
        <taxon>Gammaproteobacteria</taxon>
        <taxon>Vibrionales</taxon>
        <taxon>Vibrionaceae</taxon>
        <taxon>Enterovibrio</taxon>
    </lineage>
</organism>
<evidence type="ECO:0000313" key="3">
    <source>
        <dbReference type="Proteomes" id="UP000235387"/>
    </source>
</evidence>